<proteinExistence type="predicted"/>
<evidence type="ECO:0000313" key="1">
    <source>
        <dbReference type="EMBL" id="KAF6137931.1"/>
    </source>
</evidence>
<dbReference type="EMBL" id="JACGCM010002618">
    <property type="protein sequence ID" value="KAF6137931.1"/>
    <property type="molecule type" value="Genomic_DNA"/>
</dbReference>
<organism evidence="1 2">
    <name type="scientific">Kingdonia uniflora</name>
    <dbReference type="NCBI Taxonomy" id="39325"/>
    <lineage>
        <taxon>Eukaryota</taxon>
        <taxon>Viridiplantae</taxon>
        <taxon>Streptophyta</taxon>
        <taxon>Embryophyta</taxon>
        <taxon>Tracheophyta</taxon>
        <taxon>Spermatophyta</taxon>
        <taxon>Magnoliopsida</taxon>
        <taxon>Ranunculales</taxon>
        <taxon>Circaeasteraceae</taxon>
        <taxon>Kingdonia</taxon>
    </lineage>
</organism>
<dbReference type="PANTHER" id="PTHR31170">
    <property type="entry name" value="BNAC04G53230D PROTEIN"/>
    <property type="match status" value="1"/>
</dbReference>
<sequence>MSPLRLISHEELFYRIKGKIQPIPSSQCCIYKILECLRILSEGAYVPKIVSIGPFHRDKESIKAMEEHKNQIFTELNTPRVLLLVCSNGVSEDGVFKIPLFFFNETVSYLLGNPISLEQCDSDYASLISSYVVLLDALISTPKNVRLLRRVGIIDNVLRDGEEIVLIIKRLCKGFTVTKFYYPELCSKANAYYRTGWNKCRTDLKRDYINTLRPGTNRVAGHLANSYPGNCMYVEITPSSFTEHMREINVGDSSGTEYEILVALT</sequence>
<name>A0A7J7L5L5_9MAGN</name>
<dbReference type="Proteomes" id="UP000541444">
    <property type="component" value="Unassembled WGS sequence"/>
</dbReference>
<gene>
    <name evidence="1" type="ORF">GIB67_041804</name>
</gene>
<comment type="caution">
    <text evidence="1">The sequence shown here is derived from an EMBL/GenBank/DDBJ whole genome shotgun (WGS) entry which is preliminary data.</text>
</comment>
<evidence type="ECO:0000313" key="2">
    <source>
        <dbReference type="Proteomes" id="UP000541444"/>
    </source>
</evidence>
<protein>
    <submittedName>
        <fullName evidence="1">Uncharacterized protein</fullName>
    </submittedName>
</protein>
<dbReference type="OrthoDB" id="591587at2759"/>
<accession>A0A7J7L5L5</accession>
<dbReference type="Pfam" id="PF03140">
    <property type="entry name" value="DUF247"/>
    <property type="match status" value="2"/>
</dbReference>
<reference evidence="1 2" key="1">
    <citation type="journal article" date="2020" name="IScience">
        <title>Genome Sequencing of the Endangered Kingdonia uniflora (Circaeasteraceae, Ranunculales) Reveals Potential Mechanisms of Evolutionary Specialization.</title>
        <authorList>
            <person name="Sun Y."/>
            <person name="Deng T."/>
            <person name="Zhang A."/>
            <person name="Moore M.J."/>
            <person name="Landis J.B."/>
            <person name="Lin N."/>
            <person name="Zhang H."/>
            <person name="Zhang X."/>
            <person name="Huang J."/>
            <person name="Zhang X."/>
            <person name="Sun H."/>
            <person name="Wang H."/>
        </authorList>
    </citation>
    <scope>NUCLEOTIDE SEQUENCE [LARGE SCALE GENOMIC DNA]</scope>
    <source>
        <strain evidence="1">TB1705</strain>
        <tissue evidence="1">Leaf</tissue>
    </source>
</reference>
<keyword evidence="2" id="KW-1185">Reference proteome</keyword>
<dbReference type="PANTHER" id="PTHR31170:SF25">
    <property type="entry name" value="BNAA09G04570D PROTEIN"/>
    <property type="match status" value="1"/>
</dbReference>
<dbReference type="InterPro" id="IPR004158">
    <property type="entry name" value="DUF247_pln"/>
</dbReference>
<dbReference type="AlphaFoldDB" id="A0A7J7L5L5"/>